<evidence type="ECO:0000313" key="4">
    <source>
        <dbReference type="EMBL" id="PPJ52414.1"/>
    </source>
</evidence>
<evidence type="ECO:0000256" key="2">
    <source>
        <dbReference type="ARBA" id="ARBA00009486"/>
    </source>
</evidence>
<dbReference type="AlphaFoldDB" id="A0A2S6BY48"/>
<organism evidence="4 5">
    <name type="scientific">Cercospora berteroae</name>
    <dbReference type="NCBI Taxonomy" id="357750"/>
    <lineage>
        <taxon>Eukaryota</taxon>
        <taxon>Fungi</taxon>
        <taxon>Dikarya</taxon>
        <taxon>Ascomycota</taxon>
        <taxon>Pezizomycotina</taxon>
        <taxon>Dothideomycetes</taxon>
        <taxon>Dothideomycetidae</taxon>
        <taxon>Mycosphaerellales</taxon>
        <taxon>Mycosphaerellaceae</taxon>
        <taxon>Cercospora</taxon>
    </lineage>
</organism>
<dbReference type="Pfam" id="PF12141">
    <property type="entry name" value="BMT"/>
    <property type="match status" value="2"/>
</dbReference>
<keyword evidence="3" id="KW-0735">Signal-anchor</keyword>
<evidence type="ECO:0000256" key="3">
    <source>
        <dbReference type="ARBA" id="ARBA00022968"/>
    </source>
</evidence>
<dbReference type="EMBL" id="PNEN01001698">
    <property type="protein sequence ID" value="PPJ52414.1"/>
    <property type="molecule type" value="Genomic_DNA"/>
</dbReference>
<dbReference type="OrthoDB" id="3631276at2759"/>
<gene>
    <name evidence="4" type="ORF">CBER1_10569</name>
</gene>
<dbReference type="Proteomes" id="UP000237631">
    <property type="component" value="Unassembled WGS sequence"/>
</dbReference>
<reference evidence="5" key="1">
    <citation type="journal article" date="2017" name="bioRxiv">
        <title>Conservation of a gene cluster reveals novel cercosporin biosynthetic mechanisms and extends production to the genus Colletotrichum.</title>
        <authorList>
            <person name="de Jonge R."/>
            <person name="Ebert M.K."/>
            <person name="Huitt-Roehl C.R."/>
            <person name="Pal P."/>
            <person name="Suttle J.C."/>
            <person name="Spanner R.E."/>
            <person name="Neubauer J.D."/>
            <person name="Jurick W.M.II."/>
            <person name="Stott K.A."/>
            <person name="Secor G.A."/>
            <person name="Thomma B.P.H.J."/>
            <person name="Van de Peer Y."/>
            <person name="Townsend C.A."/>
            <person name="Bolton M.D."/>
        </authorList>
    </citation>
    <scope>NUCLEOTIDE SEQUENCE [LARGE SCALE GENOMIC DNA]</scope>
    <source>
        <strain evidence="5">CBS538.71</strain>
    </source>
</reference>
<dbReference type="InterPro" id="IPR021988">
    <property type="entry name" value="BMT1"/>
</dbReference>
<comment type="subcellular location">
    <subcellularLocation>
        <location evidence="1">Membrane</location>
        <topology evidence="1">Single-pass type II membrane protein</topology>
    </subcellularLocation>
</comment>
<dbReference type="GO" id="GO:0000030">
    <property type="term" value="F:mannosyltransferase activity"/>
    <property type="evidence" value="ECO:0007669"/>
    <property type="project" value="InterPro"/>
</dbReference>
<keyword evidence="5" id="KW-1185">Reference proteome</keyword>
<dbReference type="GO" id="GO:0016020">
    <property type="term" value="C:membrane"/>
    <property type="evidence" value="ECO:0007669"/>
    <property type="project" value="UniProtKB-SubCell"/>
</dbReference>
<dbReference type="STRING" id="357750.A0A2S6BY48"/>
<comment type="similarity">
    <text evidence="2">Belongs to the BMT family.</text>
</comment>
<name>A0A2S6BY48_9PEZI</name>
<evidence type="ECO:0000256" key="1">
    <source>
        <dbReference type="ARBA" id="ARBA00004606"/>
    </source>
</evidence>
<proteinExistence type="inferred from homology"/>
<evidence type="ECO:0000313" key="5">
    <source>
        <dbReference type="Proteomes" id="UP000237631"/>
    </source>
</evidence>
<keyword evidence="3" id="KW-0812">Transmembrane</keyword>
<protein>
    <submittedName>
        <fullName evidence="4">Uncharacterized protein</fullName>
    </submittedName>
</protein>
<accession>A0A2S6BY48</accession>
<sequence length="511" mass="57459">MDAVKSAFAGSHSLETTVRNWGNREAMYTSWPDSSKFRKALKLAACLVLVYTIFSIPIPWHRSIHHQQQQNHIKPDSSFQEIEITGFINTGPPINVSCESLRHNTTISVQNSTHLTDDLEAIANCLSSHPMVVYREDRTSISQTWSRMAGSSVWLPSHQVFLSITRIIFYDDGVISWPVISFIRAQLYDENFTELHQTLTWSNGQKFSFPQILDIPVDYEKGGKVFGPEDARITIEQGVKNAEPVIVFNMISKESKWKRAMHTYRPFSKEVKMLKIRGREPLEKEKNWAPFFHGDGSGEASRHIMIVYMPSPLQILWCSLENGECDVAYNQQGLEPGLLTEHVGEAHALKGGSNFVSVRPGVWIGLPRTHIDVKCGWNNPVYRPMFMVLVRAGDTYHVAYASGAVDFGAAVLSEEQQKDPCHAGRILIPNSIARLDGNALTITFSVDDRTNQAAKVIMDMDWQAVGALNVSERVNRAAVGNDVVKCGIESHINNTHAMADVWYREHPDQTP</sequence>
<comment type="caution">
    <text evidence="4">The sequence shown here is derived from an EMBL/GenBank/DDBJ whole genome shotgun (WGS) entry which is preliminary data.</text>
</comment>